<dbReference type="GO" id="GO:0005524">
    <property type="term" value="F:ATP binding"/>
    <property type="evidence" value="ECO:0007669"/>
    <property type="project" value="UniProtKB-UniRule"/>
</dbReference>
<dbReference type="Gene3D" id="3.40.50.720">
    <property type="entry name" value="NAD(P)-binding Rossmann-like Domain"/>
    <property type="match status" value="1"/>
</dbReference>
<name>A0AAF1BGT5_9TREE</name>
<evidence type="ECO:0000259" key="9">
    <source>
        <dbReference type="Pfam" id="PF02374"/>
    </source>
</evidence>
<comment type="subcellular location">
    <subcellularLocation>
        <location evidence="8">Cytoplasm</location>
    </subcellularLocation>
    <subcellularLocation>
        <location evidence="8">Endoplasmic reticulum</location>
    </subcellularLocation>
</comment>
<dbReference type="Proteomes" id="UP000827549">
    <property type="component" value="Chromosome 3"/>
</dbReference>
<dbReference type="GO" id="GO:0046872">
    <property type="term" value="F:metal ion binding"/>
    <property type="evidence" value="ECO:0007669"/>
    <property type="project" value="UniProtKB-KW"/>
</dbReference>
<organism evidence="10 11">
    <name type="scientific">Vanrija pseudolonga</name>
    <dbReference type="NCBI Taxonomy" id="143232"/>
    <lineage>
        <taxon>Eukaryota</taxon>
        <taxon>Fungi</taxon>
        <taxon>Dikarya</taxon>
        <taxon>Basidiomycota</taxon>
        <taxon>Agaricomycotina</taxon>
        <taxon>Tremellomycetes</taxon>
        <taxon>Trichosporonales</taxon>
        <taxon>Trichosporonaceae</taxon>
        <taxon>Vanrija</taxon>
    </lineage>
</organism>
<dbReference type="GO" id="GO:0043529">
    <property type="term" value="C:GET complex"/>
    <property type="evidence" value="ECO:0007669"/>
    <property type="project" value="TreeGrafter"/>
</dbReference>
<sequence length="570" mass="62226">MADDLEALDPTLQNILDQKSLKWIFCGGKGGVGKTTTSCSLAIQLAAVRESVLLISTDPAHNLSDAFSQKFGKDATKVNGFDNLYAMEIDPNSSIQEMVEASDASGGGMGGMMQDLAFAIPGVDEAMGFAEVMKHVKSMEFSVIVFDTAPTGHTLRFLSFPSVLEKALGKLSQLSGRFGPMLQQMSSMFGGGAPQEDMFAKLEQMREVITEVNTQFKDPDLTTFVCVCISEFLSLYETERLIQELTKYEIDTHNIVVNQLLFPKKGDNCQQCDVRHKMQQKYLKEAYDLYEDTFHIVKLPLLTEEVRGVDKLKEFSKWASRVQWHKASAFEPDTYASLLSNSTAVVHTLGILLEGGYKASIASGDVLGLVGAMVRNAMGSGEASNPLKTGEERAKGYDAMNRDSALTVLDTMLSTPTTATPPRAFVYVSAAHSFRPVVPLRYLQSKREAEASILSRCQHSGVDPIIVRPGLMYHPHVRPVSTLPAFALSLTAGLHDRVRLPFDFGGPETLLGGTAESLRTHPIHVDHVADAIVRAIAEEQQGVIDVQTMRRWAGFDVPDEPSTAGGAASH</sequence>
<keyword evidence="7 8" id="KW-0067">ATP-binding</keyword>
<dbReference type="SUPFAM" id="SSF51735">
    <property type="entry name" value="NAD(P)-binding Rossmann-fold domains"/>
    <property type="match status" value="1"/>
</dbReference>
<dbReference type="FunFam" id="3.40.50.300:FF:000235">
    <property type="entry name" value="ATPase ASNA1"/>
    <property type="match status" value="1"/>
</dbReference>
<evidence type="ECO:0000256" key="8">
    <source>
        <dbReference type="HAMAP-Rule" id="MF_03112"/>
    </source>
</evidence>
<feature type="binding site" evidence="8">
    <location>
        <position position="269"/>
    </location>
    <ligand>
        <name>Zn(2+)</name>
        <dbReference type="ChEBI" id="CHEBI:29105"/>
        <note>ligand shared between dimeric partners</note>
    </ligand>
</feature>
<comment type="similarity">
    <text evidence="1 8">Belongs to the arsA ATPase family.</text>
</comment>
<keyword evidence="5 8" id="KW-0378">Hydrolase</keyword>
<dbReference type="AlphaFoldDB" id="A0AAF1BGT5"/>
<feature type="domain" description="ArsA/GET3 Anion-transporting ATPase-like" evidence="9">
    <location>
        <begin position="22"/>
        <end position="317"/>
    </location>
</feature>
<evidence type="ECO:0000313" key="11">
    <source>
        <dbReference type="Proteomes" id="UP000827549"/>
    </source>
</evidence>
<dbReference type="NCBIfam" id="TIGR00345">
    <property type="entry name" value="GET3_arsA_TRC40"/>
    <property type="match status" value="1"/>
</dbReference>
<feature type="binding site" evidence="8">
    <location>
        <position position="258"/>
    </location>
    <ligand>
        <name>ATP</name>
        <dbReference type="ChEBI" id="CHEBI:30616"/>
    </ligand>
</feature>
<evidence type="ECO:0000256" key="5">
    <source>
        <dbReference type="ARBA" id="ARBA00022801"/>
    </source>
</evidence>
<evidence type="ECO:0000256" key="1">
    <source>
        <dbReference type="ARBA" id="ARBA00011040"/>
    </source>
</evidence>
<accession>A0AAF1BGT5</accession>
<keyword evidence="8" id="KW-0862">Zinc</keyword>
<feature type="active site" evidence="8">
    <location>
        <position position="58"/>
    </location>
</feature>
<keyword evidence="4 8" id="KW-0547">Nucleotide-binding</keyword>
<dbReference type="CDD" id="cd02035">
    <property type="entry name" value="ArsA"/>
    <property type="match status" value="1"/>
</dbReference>
<dbReference type="InterPro" id="IPR025723">
    <property type="entry name" value="ArsA/GET3_ATPase-like"/>
</dbReference>
<comment type="subunit">
    <text evidence="8">Homodimer.</text>
</comment>
<comment type="function">
    <text evidence="8">ATPase required for the post-translational delivery of tail-anchored (TA) proteins to the endoplasmic reticulum. Recognizes and selectively binds the transmembrane domain of TA proteins in the cytosol. This complex then targets to the endoplasmic reticulum by membrane-bound receptors, where the tail-anchored protein is released for insertion. This process is regulated by ATP binding and hydrolysis. ATP binding drives the homodimer towards the closed dimer state, facilitating recognition of newly synthesized TA membrane proteins. ATP hydrolysis is required for insertion. Subsequently, the homodimer reverts towards the open dimer state, lowering its affinity for the membrane-bound receptor, and returning it to the cytosol to initiate a new round of targeting.</text>
</comment>
<dbReference type="PANTHER" id="PTHR10803:SF3">
    <property type="entry name" value="ATPASE GET3"/>
    <property type="match status" value="1"/>
</dbReference>
<evidence type="ECO:0000313" key="10">
    <source>
        <dbReference type="EMBL" id="WOO80201.1"/>
    </source>
</evidence>
<evidence type="ECO:0000256" key="7">
    <source>
        <dbReference type="ARBA" id="ARBA00022840"/>
    </source>
</evidence>
<dbReference type="GO" id="GO:0016887">
    <property type="term" value="F:ATP hydrolysis activity"/>
    <property type="evidence" value="ECO:0007669"/>
    <property type="project" value="InterPro"/>
</dbReference>
<feature type="binding site" evidence="8">
    <location>
        <begin position="29"/>
        <end position="36"/>
    </location>
    <ligand>
        <name>ATP</name>
        <dbReference type="ChEBI" id="CHEBI:30616"/>
    </ligand>
</feature>
<keyword evidence="6 8" id="KW-0256">Endoplasmic reticulum</keyword>
<evidence type="ECO:0000256" key="3">
    <source>
        <dbReference type="ARBA" id="ARBA00022490"/>
    </source>
</evidence>
<dbReference type="RefSeq" id="XP_062626233.1">
    <property type="nucleotide sequence ID" value="XM_062770249.1"/>
</dbReference>
<gene>
    <name evidence="10" type="primary">GET3</name>
    <name evidence="10" type="ORF">LOC62_03G003712</name>
</gene>
<keyword evidence="3 8" id="KW-0963">Cytoplasm</keyword>
<protein>
    <submittedName>
        <fullName evidence="10">ATPase GET3</fullName>
    </submittedName>
</protein>
<dbReference type="Gene3D" id="3.40.50.300">
    <property type="entry name" value="P-loop containing nucleotide triphosphate hydrolases"/>
    <property type="match status" value="1"/>
</dbReference>
<keyword evidence="2 8" id="KW-0813">Transport</keyword>
<feature type="binding site" evidence="8">
    <location>
        <position position="272"/>
    </location>
    <ligand>
        <name>Zn(2+)</name>
        <dbReference type="ChEBI" id="CHEBI:29105"/>
        <note>ligand shared between dimeric partners</note>
    </ligand>
</feature>
<evidence type="ECO:0000256" key="2">
    <source>
        <dbReference type="ARBA" id="ARBA00022448"/>
    </source>
</evidence>
<evidence type="ECO:0000256" key="4">
    <source>
        <dbReference type="ARBA" id="ARBA00022741"/>
    </source>
</evidence>
<feature type="binding site" evidence="8">
    <location>
        <position position="231"/>
    </location>
    <ligand>
        <name>ATP</name>
        <dbReference type="ChEBI" id="CHEBI:30616"/>
    </ligand>
</feature>
<dbReference type="EMBL" id="CP086716">
    <property type="protein sequence ID" value="WOO80201.1"/>
    <property type="molecule type" value="Genomic_DNA"/>
</dbReference>
<dbReference type="InterPro" id="IPR036291">
    <property type="entry name" value="NAD(P)-bd_dom_sf"/>
</dbReference>
<dbReference type="Pfam" id="PF02374">
    <property type="entry name" value="ArsA_ATPase"/>
    <property type="match status" value="1"/>
</dbReference>
<dbReference type="InterPro" id="IPR027542">
    <property type="entry name" value="ATPase_ArsA/GET3_euk"/>
</dbReference>
<dbReference type="SUPFAM" id="SSF52540">
    <property type="entry name" value="P-loop containing nucleoside triphosphate hydrolases"/>
    <property type="match status" value="1"/>
</dbReference>
<evidence type="ECO:0000256" key="6">
    <source>
        <dbReference type="ARBA" id="ARBA00022824"/>
    </source>
</evidence>
<proteinExistence type="inferred from homology"/>
<dbReference type="GO" id="GO:0071816">
    <property type="term" value="P:tail-anchored membrane protein insertion into ER membrane"/>
    <property type="evidence" value="ECO:0007669"/>
    <property type="project" value="TreeGrafter"/>
</dbReference>
<dbReference type="HAMAP" id="MF_03112">
    <property type="entry name" value="Asna1_Get3"/>
    <property type="match status" value="1"/>
</dbReference>
<keyword evidence="8" id="KW-0479">Metal-binding</keyword>
<dbReference type="GeneID" id="87806953"/>
<keyword evidence="11" id="KW-1185">Reference proteome</keyword>
<dbReference type="InterPro" id="IPR027417">
    <property type="entry name" value="P-loop_NTPase"/>
</dbReference>
<dbReference type="InterPro" id="IPR016300">
    <property type="entry name" value="ATPase_ArsA/GET3"/>
</dbReference>
<reference evidence="10" key="1">
    <citation type="submission" date="2023-10" db="EMBL/GenBank/DDBJ databases">
        <authorList>
            <person name="Noh H."/>
        </authorList>
    </citation>
    <scope>NUCLEOTIDE SEQUENCE</scope>
    <source>
        <strain evidence="10">DUCC4014</strain>
    </source>
</reference>
<dbReference type="PANTHER" id="PTHR10803">
    <property type="entry name" value="ARSENICAL PUMP-DRIVING ATPASE ARSENITE-TRANSLOCATING ATPASE"/>
    <property type="match status" value="1"/>
</dbReference>